<gene>
    <name evidence="3" type="ORF">TVY486_1117060</name>
</gene>
<dbReference type="EMBL" id="HE573027">
    <property type="protein sequence ID" value="CCC54222.1"/>
    <property type="molecule type" value="Genomic_DNA"/>
</dbReference>
<dbReference type="PANTHER" id="PTHR23313">
    <property type="entry name" value="TSEC1-RELATED"/>
    <property type="match status" value="1"/>
</dbReference>
<dbReference type="VEuPathDB" id="TriTrypDB:TvY486_1117060"/>
<keyword evidence="1" id="KW-0175">Coiled coil</keyword>
<evidence type="ECO:0000313" key="3">
    <source>
        <dbReference type="EMBL" id="CCC54222.1"/>
    </source>
</evidence>
<feature type="region of interest" description="Disordered" evidence="2">
    <location>
        <begin position="1"/>
        <end position="32"/>
    </location>
</feature>
<name>G0U9D7_TRYVY</name>
<sequence>MDNKSLVATPTSRPFLTSLKNSNNSKGDIESKGSPLVTAQKVLATEVGIKDGGSYHNDMPESLGVVDCGGSSLVIANGKKKEEKSLRRDTSIPSYYTTGSTTSNKMTLERRLEMAEANVATQKKELLLLRRQIHCKGSQHNDHRLENALKEIASLRSMLDAANKKSDCSHDDAISRMQATIDKLTTEKNDLIDCVRKQNKLIDVLKRQKIHLEAAVLLDFSDKELGKYFELAR</sequence>
<accession>G0U9D7</accession>
<protein>
    <submittedName>
        <fullName evidence="3">Uncharacterized protein</fullName>
    </submittedName>
</protein>
<evidence type="ECO:0000256" key="2">
    <source>
        <dbReference type="SAM" id="MobiDB-lite"/>
    </source>
</evidence>
<reference evidence="3" key="1">
    <citation type="journal article" date="2012" name="Proc. Natl. Acad. Sci. U.S.A.">
        <title>Antigenic diversity is generated by distinct evolutionary mechanisms in African trypanosome species.</title>
        <authorList>
            <person name="Jackson A.P."/>
            <person name="Berry A."/>
            <person name="Aslett M."/>
            <person name="Allison H.C."/>
            <person name="Burton P."/>
            <person name="Vavrova-Anderson J."/>
            <person name="Brown R."/>
            <person name="Browne H."/>
            <person name="Corton N."/>
            <person name="Hauser H."/>
            <person name="Gamble J."/>
            <person name="Gilderthorp R."/>
            <person name="Marcello L."/>
            <person name="McQuillan J."/>
            <person name="Otto T.D."/>
            <person name="Quail M.A."/>
            <person name="Sanders M.J."/>
            <person name="van Tonder A."/>
            <person name="Ginger M.L."/>
            <person name="Field M.C."/>
            <person name="Barry J.D."/>
            <person name="Hertz-Fowler C."/>
            <person name="Berriman M."/>
        </authorList>
    </citation>
    <scope>NUCLEOTIDE SEQUENCE</scope>
    <source>
        <strain evidence="3">Y486</strain>
    </source>
</reference>
<feature type="coiled-coil region" evidence="1">
    <location>
        <begin position="105"/>
        <end position="165"/>
    </location>
</feature>
<dbReference type="AlphaFoldDB" id="G0U9D7"/>
<proteinExistence type="predicted"/>
<evidence type="ECO:0000256" key="1">
    <source>
        <dbReference type="SAM" id="Coils"/>
    </source>
</evidence>
<feature type="compositionally biased region" description="Polar residues" evidence="2">
    <location>
        <begin position="1"/>
        <end position="26"/>
    </location>
</feature>
<organism evidence="3">
    <name type="scientific">Trypanosoma vivax (strain Y486)</name>
    <dbReference type="NCBI Taxonomy" id="1055687"/>
    <lineage>
        <taxon>Eukaryota</taxon>
        <taxon>Discoba</taxon>
        <taxon>Euglenozoa</taxon>
        <taxon>Kinetoplastea</taxon>
        <taxon>Metakinetoplastina</taxon>
        <taxon>Trypanosomatida</taxon>
        <taxon>Trypanosomatidae</taxon>
        <taxon>Trypanosoma</taxon>
        <taxon>Duttonella</taxon>
    </lineage>
</organism>
<dbReference type="PANTHER" id="PTHR23313:SF0">
    <property type="entry name" value="TESTIS-EXPRESSED PROTEIN 9"/>
    <property type="match status" value="1"/>
</dbReference>